<evidence type="ECO:0000256" key="6">
    <source>
        <dbReference type="ARBA" id="ARBA00023136"/>
    </source>
</evidence>
<feature type="transmembrane region" description="Helical" evidence="8">
    <location>
        <begin position="211"/>
        <end position="229"/>
    </location>
</feature>
<comment type="subcellular location">
    <subcellularLocation>
        <location evidence="1">Membrane</location>
        <topology evidence="1">Multi-pass membrane protein</topology>
    </subcellularLocation>
</comment>
<feature type="domain" description="STAS" evidence="9">
    <location>
        <begin position="531"/>
        <end position="654"/>
    </location>
</feature>
<dbReference type="AlphaFoldDB" id="A0AAW1X2Q9"/>
<dbReference type="Pfam" id="PF00916">
    <property type="entry name" value="Sulfate_transp"/>
    <property type="match status" value="1"/>
</dbReference>
<evidence type="ECO:0000256" key="7">
    <source>
        <dbReference type="SAM" id="MobiDB-lite"/>
    </source>
</evidence>
<comment type="caution">
    <text evidence="10">The sequence shown here is derived from an EMBL/GenBank/DDBJ whole genome shotgun (WGS) entry which is preliminary data.</text>
</comment>
<dbReference type="SUPFAM" id="SSF52091">
    <property type="entry name" value="SpoIIaa-like"/>
    <property type="match status" value="1"/>
</dbReference>
<keyword evidence="3" id="KW-0813">Transport</keyword>
<keyword evidence="5 8" id="KW-1133">Transmembrane helix</keyword>
<accession>A0AAW1X2Q9</accession>
<evidence type="ECO:0000256" key="4">
    <source>
        <dbReference type="ARBA" id="ARBA00022692"/>
    </source>
</evidence>
<comment type="similarity">
    <text evidence="2">Belongs to the SLC26A/SulP transporter (TC 2.A.53) family.</text>
</comment>
<feature type="transmembrane region" description="Helical" evidence="8">
    <location>
        <begin position="480"/>
        <end position="503"/>
    </location>
</feature>
<dbReference type="NCBIfam" id="TIGR00815">
    <property type="entry name" value="sulP"/>
    <property type="match status" value="1"/>
</dbReference>
<dbReference type="InterPro" id="IPR036513">
    <property type="entry name" value="STAS_dom_sf"/>
</dbReference>
<dbReference type="Gene3D" id="3.30.750.24">
    <property type="entry name" value="STAS domain"/>
    <property type="match status" value="1"/>
</dbReference>
<dbReference type="PROSITE" id="PS50801">
    <property type="entry name" value="STAS"/>
    <property type="match status" value="1"/>
</dbReference>
<keyword evidence="11" id="KW-1185">Reference proteome</keyword>
<dbReference type="InterPro" id="IPR001902">
    <property type="entry name" value="SLC26A/SulP_fam"/>
</dbReference>
<dbReference type="FunFam" id="3.30.750.24:FF:000002">
    <property type="entry name" value="Sulfate transporter 31"/>
    <property type="match status" value="1"/>
</dbReference>
<evidence type="ECO:0000256" key="3">
    <source>
        <dbReference type="ARBA" id="ARBA00022448"/>
    </source>
</evidence>
<proteinExistence type="inferred from homology"/>
<evidence type="ECO:0000256" key="8">
    <source>
        <dbReference type="SAM" id="Phobius"/>
    </source>
</evidence>
<dbReference type="GO" id="GO:0016020">
    <property type="term" value="C:membrane"/>
    <property type="evidence" value="ECO:0007669"/>
    <property type="project" value="UniProtKB-SubCell"/>
</dbReference>
<evidence type="ECO:0000313" key="10">
    <source>
        <dbReference type="EMBL" id="KAK9930591.1"/>
    </source>
</evidence>
<feature type="transmembrane region" description="Helical" evidence="8">
    <location>
        <begin position="261"/>
        <end position="282"/>
    </location>
</feature>
<feature type="transmembrane region" description="Helical" evidence="8">
    <location>
        <begin position="411"/>
        <end position="432"/>
    </location>
</feature>
<feature type="transmembrane region" description="Helical" evidence="8">
    <location>
        <begin position="349"/>
        <end position="371"/>
    </location>
</feature>
<sequence length="662" mass="72773">MASVHSSNEDLDTKEMDARSLSSSRHNSQGEPYIHKVGVPPKQKLFKEFMNTVKETFFSDDPLRPFKHQPKSRKLVLGMQAIFPILEWGRDYNLSKFRGDLISGLTIASLCIPQDIGYSKLANLAPQYGLYSSFVPPLIYAVMGSSRDIAIGPVAVVSLLLGTLLQNEIDHTTNPEDYLRLAFTATFFAGITQATLGILRMGFLIDFLSHAAIVGFMGGAAITIALQQLKGFLGIATKNFTKKTDVISVMHSVFGSAHNGWNWQTIVIGASFLTFLMVAKYIGKKNKKFFWVPAIAPLVSVILSTFFVYITHAEKQGVEIVRHIEKGINPPSINQIFFTGDYLAKGFKIGVVAGMIALTEAIAIGRTFAAMKDYQIDGNKEMVAMGTMNIVGSMTSCYVATGSFSRSAVNYMAGCQTAVSNIVMSIVVFLTLEFITPLFKYTPNAILAAIIISAVINLIDFQAAILIWKIDKFDFVACMGAFFGVIFVSVEIGLLIAVSISFAKILLQVTRPRTAILGKIPSTTVYRNIQQYPEATKVPGVMIVRVDSAIYFSNSNYIKERILRLLADEEEQLKAAYRPNIQFLIVEMSPVTDIDTSGIHALEELHRSLQKRDMQLVLANPGPAVIDKLHASHVANLIGEDRIFLTVAEAVSSCSPKLVEEA</sequence>
<keyword evidence="6 8" id="KW-0472">Membrane</keyword>
<feature type="transmembrane region" description="Helical" evidence="8">
    <location>
        <begin position="383"/>
        <end position="405"/>
    </location>
</feature>
<evidence type="ECO:0000256" key="5">
    <source>
        <dbReference type="ARBA" id="ARBA00022989"/>
    </source>
</evidence>
<gene>
    <name evidence="10" type="ORF">M0R45_027626</name>
</gene>
<keyword evidence="4 8" id="KW-0812">Transmembrane</keyword>
<dbReference type="InterPro" id="IPR002645">
    <property type="entry name" value="STAS_dom"/>
</dbReference>
<feature type="compositionally biased region" description="Polar residues" evidence="7">
    <location>
        <begin position="20"/>
        <end position="30"/>
    </location>
</feature>
<dbReference type="CDD" id="cd07042">
    <property type="entry name" value="STAS_SulP_like_sulfate_transporter"/>
    <property type="match status" value="1"/>
</dbReference>
<feature type="transmembrane region" description="Helical" evidence="8">
    <location>
        <begin position="289"/>
        <end position="310"/>
    </location>
</feature>
<evidence type="ECO:0000256" key="2">
    <source>
        <dbReference type="ARBA" id="ARBA00008692"/>
    </source>
</evidence>
<feature type="compositionally biased region" description="Basic and acidic residues" evidence="7">
    <location>
        <begin position="7"/>
        <end position="18"/>
    </location>
</feature>
<feature type="transmembrane region" description="Helical" evidence="8">
    <location>
        <begin position="444"/>
        <end position="468"/>
    </location>
</feature>
<dbReference type="InterPro" id="IPR011547">
    <property type="entry name" value="SLC26A/SulP_dom"/>
</dbReference>
<dbReference type="EMBL" id="JBEDUW010000005">
    <property type="protein sequence ID" value="KAK9930591.1"/>
    <property type="molecule type" value="Genomic_DNA"/>
</dbReference>
<feature type="transmembrane region" description="Helical" evidence="8">
    <location>
        <begin position="178"/>
        <end position="199"/>
    </location>
</feature>
<evidence type="ECO:0000313" key="11">
    <source>
        <dbReference type="Proteomes" id="UP001457282"/>
    </source>
</evidence>
<feature type="region of interest" description="Disordered" evidence="7">
    <location>
        <begin position="1"/>
        <end position="34"/>
    </location>
</feature>
<dbReference type="PROSITE" id="PS01130">
    <property type="entry name" value="SLC26A"/>
    <property type="match status" value="1"/>
</dbReference>
<evidence type="ECO:0000256" key="1">
    <source>
        <dbReference type="ARBA" id="ARBA00004141"/>
    </source>
</evidence>
<organism evidence="10 11">
    <name type="scientific">Rubus argutus</name>
    <name type="common">Southern blackberry</name>
    <dbReference type="NCBI Taxonomy" id="59490"/>
    <lineage>
        <taxon>Eukaryota</taxon>
        <taxon>Viridiplantae</taxon>
        <taxon>Streptophyta</taxon>
        <taxon>Embryophyta</taxon>
        <taxon>Tracheophyta</taxon>
        <taxon>Spermatophyta</taxon>
        <taxon>Magnoliopsida</taxon>
        <taxon>eudicotyledons</taxon>
        <taxon>Gunneridae</taxon>
        <taxon>Pentapetalae</taxon>
        <taxon>rosids</taxon>
        <taxon>fabids</taxon>
        <taxon>Rosales</taxon>
        <taxon>Rosaceae</taxon>
        <taxon>Rosoideae</taxon>
        <taxon>Rosoideae incertae sedis</taxon>
        <taxon>Rubus</taxon>
    </lineage>
</organism>
<evidence type="ECO:0000259" key="9">
    <source>
        <dbReference type="PROSITE" id="PS50801"/>
    </source>
</evidence>
<dbReference type="Pfam" id="PF01740">
    <property type="entry name" value="STAS"/>
    <property type="match status" value="1"/>
</dbReference>
<dbReference type="PANTHER" id="PTHR11814">
    <property type="entry name" value="SULFATE TRANSPORTER"/>
    <property type="match status" value="1"/>
</dbReference>
<dbReference type="GO" id="GO:0008271">
    <property type="term" value="F:secondary active sulfate transmembrane transporter activity"/>
    <property type="evidence" value="ECO:0007669"/>
    <property type="project" value="InterPro"/>
</dbReference>
<dbReference type="InterPro" id="IPR018045">
    <property type="entry name" value="S04_transporter_CS"/>
</dbReference>
<reference evidence="10 11" key="1">
    <citation type="journal article" date="2023" name="G3 (Bethesda)">
        <title>A chromosome-length genome assembly and annotation of blackberry (Rubus argutus, cv. 'Hillquist').</title>
        <authorList>
            <person name="Bruna T."/>
            <person name="Aryal R."/>
            <person name="Dudchenko O."/>
            <person name="Sargent D.J."/>
            <person name="Mead D."/>
            <person name="Buti M."/>
            <person name="Cavallini A."/>
            <person name="Hytonen T."/>
            <person name="Andres J."/>
            <person name="Pham M."/>
            <person name="Weisz D."/>
            <person name="Mascagni F."/>
            <person name="Usai G."/>
            <person name="Natali L."/>
            <person name="Bassil N."/>
            <person name="Fernandez G.E."/>
            <person name="Lomsadze A."/>
            <person name="Armour M."/>
            <person name="Olukolu B."/>
            <person name="Poorten T."/>
            <person name="Britton C."/>
            <person name="Davik J."/>
            <person name="Ashrafi H."/>
            <person name="Aiden E.L."/>
            <person name="Borodovsky M."/>
            <person name="Worthington M."/>
        </authorList>
    </citation>
    <scope>NUCLEOTIDE SEQUENCE [LARGE SCALE GENOMIC DNA]</scope>
    <source>
        <strain evidence="10">PI 553951</strain>
    </source>
</reference>
<protein>
    <recommendedName>
        <fullName evidence="9">STAS domain-containing protein</fullName>
    </recommendedName>
</protein>
<feature type="transmembrane region" description="Helical" evidence="8">
    <location>
        <begin position="149"/>
        <end position="166"/>
    </location>
</feature>
<dbReference type="Proteomes" id="UP001457282">
    <property type="component" value="Unassembled WGS sequence"/>
</dbReference>
<name>A0AAW1X2Q9_RUBAR</name>